<dbReference type="GO" id="GO:0016831">
    <property type="term" value="F:carboxy-lyase activity"/>
    <property type="evidence" value="ECO:0007669"/>
    <property type="project" value="InterPro"/>
</dbReference>
<dbReference type="PROSITE" id="PS51318">
    <property type="entry name" value="TAT"/>
    <property type="match status" value="1"/>
</dbReference>
<dbReference type="Gene3D" id="3.20.20.140">
    <property type="entry name" value="Metal-dependent hydrolases"/>
    <property type="match status" value="1"/>
</dbReference>
<feature type="domain" description="Amidohydrolase-related" evidence="3">
    <location>
        <begin position="58"/>
        <end position="364"/>
    </location>
</feature>
<dbReference type="InterPro" id="IPR032465">
    <property type="entry name" value="ACMSD"/>
</dbReference>
<dbReference type="Pfam" id="PF04909">
    <property type="entry name" value="Amidohydro_2"/>
    <property type="match status" value="1"/>
</dbReference>
<evidence type="ECO:0000256" key="1">
    <source>
        <dbReference type="ARBA" id="ARBA00023239"/>
    </source>
</evidence>
<feature type="compositionally biased region" description="Basic and acidic residues" evidence="2">
    <location>
        <begin position="53"/>
        <end position="64"/>
    </location>
</feature>
<dbReference type="GO" id="GO:0005737">
    <property type="term" value="C:cytoplasm"/>
    <property type="evidence" value="ECO:0007669"/>
    <property type="project" value="TreeGrafter"/>
</dbReference>
<proteinExistence type="predicted"/>
<dbReference type="InterPro" id="IPR006311">
    <property type="entry name" value="TAT_signal"/>
</dbReference>
<dbReference type="AlphaFoldDB" id="A0A372GLM5"/>
<keyword evidence="1" id="KW-0456">Lyase</keyword>
<gene>
    <name evidence="4" type="ORF">D0T12_05475</name>
</gene>
<reference evidence="4 5" key="1">
    <citation type="submission" date="2018-08" db="EMBL/GenBank/DDBJ databases">
        <title>Actinomadura spongicola sp. nov., isolated from marine sponge Leucetta chagosensis.</title>
        <authorList>
            <person name="Li L."/>
            <person name="Lin H.W."/>
        </authorList>
    </citation>
    <scope>NUCLEOTIDE SEQUENCE [LARGE SCALE GENOMIC DNA]</scope>
    <source>
        <strain evidence="4 5">LHW52907</strain>
    </source>
</reference>
<feature type="region of interest" description="Disordered" evidence="2">
    <location>
        <begin position="36"/>
        <end position="64"/>
    </location>
</feature>
<dbReference type="SUPFAM" id="SSF51556">
    <property type="entry name" value="Metallo-dependent hydrolases"/>
    <property type="match status" value="1"/>
</dbReference>
<evidence type="ECO:0000313" key="4">
    <source>
        <dbReference type="EMBL" id="RFS86082.1"/>
    </source>
</evidence>
<dbReference type="InterPro" id="IPR006680">
    <property type="entry name" value="Amidohydro-rel"/>
</dbReference>
<dbReference type="GO" id="GO:0019748">
    <property type="term" value="P:secondary metabolic process"/>
    <property type="evidence" value="ECO:0007669"/>
    <property type="project" value="TreeGrafter"/>
</dbReference>
<dbReference type="CDD" id="cd01292">
    <property type="entry name" value="metallo-dependent_hydrolases"/>
    <property type="match status" value="1"/>
</dbReference>
<dbReference type="InterPro" id="IPR032466">
    <property type="entry name" value="Metal_Hydrolase"/>
</dbReference>
<protein>
    <submittedName>
        <fullName evidence="4">Amidohydrolase</fullName>
    </submittedName>
</protein>
<sequence length="372" mass="41004">MGGASISKGRTMPETSRRRALQVSALTMAAAALPATALPAGADGPRPGRRPNRRPDRIDTHHHAVPDEMRRWAIEHKLIEEDKLPPWAEWTLEDALDLMDDNGIAAGVASAPIPAEAFKDKRELAISGIKVCNESMAGLVRDTPTRFGFFANVAMLFPDLAVQQIGHALDDLGADGILLNTSADGKYLGDPMFEPIFAELDRRRAVVFTHPLQPKGIVDVPHIDEWVVDFLADTTRTALSLIAAGTLERYRHMSVILSHAGGYLPYMLGRAERWGRLKGSPTTDEKVRRAMRRFYYDTALPMSPYATPTLLGIVGADRVLFGTDWPAISAEDVLRGTEAYELDPVLDERARRAIDNGNARRLFPRLAARIGR</sequence>
<feature type="compositionally biased region" description="Low complexity" evidence="2">
    <location>
        <begin position="36"/>
        <end position="45"/>
    </location>
</feature>
<dbReference type="PANTHER" id="PTHR21240:SF28">
    <property type="entry name" value="ISO-OROTATE DECARBOXYLASE (EUROFUNG)"/>
    <property type="match status" value="1"/>
</dbReference>
<name>A0A372GLM5_9ACTN</name>
<organism evidence="4 5">
    <name type="scientific">Actinomadura spongiicola</name>
    <dbReference type="NCBI Taxonomy" id="2303421"/>
    <lineage>
        <taxon>Bacteria</taxon>
        <taxon>Bacillati</taxon>
        <taxon>Actinomycetota</taxon>
        <taxon>Actinomycetes</taxon>
        <taxon>Streptosporangiales</taxon>
        <taxon>Thermomonosporaceae</taxon>
        <taxon>Actinomadura</taxon>
    </lineage>
</organism>
<keyword evidence="5" id="KW-1185">Reference proteome</keyword>
<keyword evidence="4" id="KW-0378">Hydrolase</keyword>
<evidence type="ECO:0000313" key="5">
    <source>
        <dbReference type="Proteomes" id="UP000262882"/>
    </source>
</evidence>
<dbReference type="PANTHER" id="PTHR21240">
    <property type="entry name" value="2-AMINO-3-CARBOXYLMUCONATE-6-SEMIALDEHYDE DECARBOXYLASE"/>
    <property type="match status" value="1"/>
</dbReference>
<accession>A0A372GLM5</accession>
<dbReference type="GO" id="GO:0016787">
    <property type="term" value="F:hydrolase activity"/>
    <property type="evidence" value="ECO:0007669"/>
    <property type="project" value="UniProtKB-KW"/>
</dbReference>
<dbReference type="Proteomes" id="UP000262882">
    <property type="component" value="Unassembled WGS sequence"/>
</dbReference>
<dbReference type="EMBL" id="QVNQ01000002">
    <property type="protein sequence ID" value="RFS86082.1"/>
    <property type="molecule type" value="Genomic_DNA"/>
</dbReference>
<evidence type="ECO:0000259" key="3">
    <source>
        <dbReference type="Pfam" id="PF04909"/>
    </source>
</evidence>
<evidence type="ECO:0000256" key="2">
    <source>
        <dbReference type="SAM" id="MobiDB-lite"/>
    </source>
</evidence>
<comment type="caution">
    <text evidence="4">The sequence shown here is derived from an EMBL/GenBank/DDBJ whole genome shotgun (WGS) entry which is preliminary data.</text>
</comment>